<organism evidence="2 3">
    <name type="scientific">Symplocastrum torsivum CPER-KK1</name>
    <dbReference type="NCBI Taxonomy" id="450513"/>
    <lineage>
        <taxon>Bacteria</taxon>
        <taxon>Bacillati</taxon>
        <taxon>Cyanobacteriota</taxon>
        <taxon>Cyanophyceae</taxon>
        <taxon>Oscillatoriophycideae</taxon>
        <taxon>Oscillatoriales</taxon>
        <taxon>Microcoleaceae</taxon>
        <taxon>Symplocastrum</taxon>
    </lineage>
</organism>
<dbReference type="EMBL" id="JAHHIF010000020">
    <property type="protein sequence ID" value="MBW4546056.1"/>
    <property type="molecule type" value="Genomic_DNA"/>
</dbReference>
<gene>
    <name evidence="2" type="ORF">KME25_16645</name>
</gene>
<comment type="caution">
    <text evidence="2">The sequence shown here is derived from an EMBL/GenBank/DDBJ whole genome shotgun (WGS) entry which is preliminary data.</text>
</comment>
<proteinExistence type="predicted"/>
<protein>
    <submittedName>
        <fullName evidence="2">Uncharacterized protein</fullName>
    </submittedName>
</protein>
<sequence>MTDIDLNEVAKALQEQQARAVALEAVLNNAADIGIEDALSRFGSALTDTEKEILRTLTPEELASLKSILSKLGTQMLFQSVGIAF</sequence>
<feature type="coiled-coil region" evidence="1">
    <location>
        <begin position="6"/>
        <end position="33"/>
    </location>
</feature>
<evidence type="ECO:0000313" key="3">
    <source>
        <dbReference type="Proteomes" id="UP000753908"/>
    </source>
</evidence>
<reference evidence="2" key="2">
    <citation type="journal article" date="2022" name="Microbiol. Resour. Announc.">
        <title>Metagenome Sequencing to Explore Phylogenomics of Terrestrial Cyanobacteria.</title>
        <authorList>
            <person name="Ward R.D."/>
            <person name="Stajich J.E."/>
            <person name="Johansen J.R."/>
            <person name="Huntemann M."/>
            <person name="Clum A."/>
            <person name="Foster B."/>
            <person name="Foster B."/>
            <person name="Roux S."/>
            <person name="Palaniappan K."/>
            <person name="Varghese N."/>
            <person name="Mukherjee S."/>
            <person name="Reddy T.B.K."/>
            <person name="Daum C."/>
            <person name="Copeland A."/>
            <person name="Chen I.A."/>
            <person name="Ivanova N.N."/>
            <person name="Kyrpides N.C."/>
            <person name="Shapiro N."/>
            <person name="Eloe-Fadrosh E.A."/>
            <person name="Pietrasiak N."/>
        </authorList>
    </citation>
    <scope>NUCLEOTIDE SEQUENCE</scope>
    <source>
        <strain evidence="2">CPER-KK1</strain>
    </source>
</reference>
<accession>A0A951PMX6</accession>
<dbReference type="AlphaFoldDB" id="A0A951PMX6"/>
<evidence type="ECO:0000313" key="2">
    <source>
        <dbReference type="EMBL" id="MBW4546056.1"/>
    </source>
</evidence>
<name>A0A951PMX6_9CYAN</name>
<reference evidence="2" key="1">
    <citation type="submission" date="2021-05" db="EMBL/GenBank/DDBJ databases">
        <authorList>
            <person name="Pietrasiak N."/>
            <person name="Ward R."/>
            <person name="Stajich J.E."/>
            <person name="Kurbessoian T."/>
        </authorList>
    </citation>
    <scope>NUCLEOTIDE SEQUENCE</scope>
    <source>
        <strain evidence="2">CPER-KK1</strain>
    </source>
</reference>
<keyword evidence="1" id="KW-0175">Coiled coil</keyword>
<dbReference type="Proteomes" id="UP000753908">
    <property type="component" value="Unassembled WGS sequence"/>
</dbReference>
<evidence type="ECO:0000256" key="1">
    <source>
        <dbReference type="SAM" id="Coils"/>
    </source>
</evidence>